<organism evidence="1 2">
    <name type="scientific">Sphingobium tyrosinilyticum</name>
    <dbReference type="NCBI Taxonomy" id="2715436"/>
    <lineage>
        <taxon>Bacteria</taxon>
        <taxon>Pseudomonadati</taxon>
        <taxon>Pseudomonadota</taxon>
        <taxon>Alphaproteobacteria</taxon>
        <taxon>Sphingomonadales</taxon>
        <taxon>Sphingomonadaceae</taxon>
        <taxon>Sphingobium</taxon>
    </lineage>
</organism>
<dbReference type="PANTHER" id="PTHR10704:SF44">
    <property type="entry name" value="LD35051P-RELATED"/>
    <property type="match status" value="1"/>
</dbReference>
<reference evidence="2" key="1">
    <citation type="journal article" date="2019" name="Int. J. Syst. Evol. Microbiol.">
        <title>The Global Catalogue of Microorganisms (GCM) 10K type strain sequencing project: providing services to taxonomists for standard genome sequencing and annotation.</title>
        <authorList>
            <consortium name="The Broad Institute Genomics Platform"/>
            <consortium name="The Broad Institute Genome Sequencing Center for Infectious Disease"/>
            <person name="Wu L."/>
            <person name="Ma J."/>
        </authorList>
    </citation>
    <scope>NUCLEOTIDE SEQUENCE [LARGE SCALE GENOMIC DNA]</scope>
    <source>
        <strain evidence="2">NBRC 103632</strain>
    </source>
</reference>
<dbReference type="EC" id="2.8.2.-" evidence="1"/>
<evidence type="ECO:0000313" key="2">
    <source>
        <dbReference type="Proteomes" id="UP001595957"/>
    </source>
</evidence>
<keyword evidence="1" id="KW-0808">Transferase</keyword>
<dbReference type="Proteomes" id="UP001595957">
    <property type="component" value="Unassembled WGS sequence"/>
</dbReference>
<keyword evidence="2" id="KW-1185">Reference proteome</keyword>
<dbReference type="RefSeq" id="WP_082919556.1">
    <property type="nucleotide sequence ID" value="NZ_JBHSFZ010000001.1"/>
</dbReference>
<comment type="caution">
    <text evidence="1">The sequence shown here is derived from an EMBL/GenBank/DDBJ whole genome shotgun (WGS) entry which is preliminary data.</text>
</comment>
<dbReference type="InterPro" id="IPR027417">
    <property type="entry name" value="P-loop_NTPase"/>
</dbReference>
<dbReference type="EMBL" id="JBHSFZ010000001">
    <property type="protein sequence ID" value="MFC4592768.1"/>
    <property type="molecule type" value="Genomic_DNA"/>
</dbReference>
<accession>A0ABV9EV37</accession>
<dbReference type="Pfam" id="PF13469">
    <property type="entry name" value="Sulfotransfer_3"/>
    <property type="match status" value="1"/>
</dbReference>
<protein>
    <submittedName>
        <fullName evidence="1">Sulfotransferase family protein</fullName>
        <ecNumber evidence="1">2.8.2.-</ecNumber>
    </submittedName>
</protein>
<gene>
    <name evidence="1" type="ORF">ACFO3E_00965</name>
</gene>
<dbReference type="Gene3D" id="3.40.50.300">
    <property type="entry name" value="P-loop containing nucleotide triphosphate hydrolases"/>
    <property type="match status" value="1"/>
</dbReference>
<dbReference type="InterPro" id="IPR051135">
    <property type="entry name" value="Gal/GlcNAc/GalNAc_ST"/>
</dbReference>
<sequence>MDMPLAHDNGRDINPAEHSTWDEIASTAETQPIKLIYICGYGRSGSTLLDILLGQQRSMFGGGEIIGLSQHVYLNDEYCACGERVRSCSFWQPVVEQWHAQQPPRFIEEFRRAQWKVGTVFSPRRWFGSRDLETFSSHTARLMRLMSDRSGKAAIVDSSKWPGRGMALAKIKGIDLHVIHLVRDVRGVAWSLSKAYEADASKGLQRVIVPKPLLYSAARWAYVNLAAEWLCRKVGPSKYLRIRYEDVAADPAGSLQRIASLAGIALDPRDYEAGEFNPVHQVAGNRLRMQKGIRVKSDDSWRKQMPEGKRRLLTRACGFLLARYGYPMGV</sequence>
<dbReference type="SUPFAM" id="SSF52540">
    <property type="entry name" value="P-loop containing nucleoside triphosphate hydrolases"/>
    <property type="match status" value="1"/>
</dbReference>
<evidence type="ECO:0000313" key="1">
    <source>
        <dbReference type="EMBL" id="MFC4592768.1"/>
    </source>
</evidence>
<name>A0ABV9EV37_9SPHN</name>
<proteinExistence type="predicted"/>
<dbReference type="GO" id="GO:0016740">
    <property type="term" value="F:transferase activity"/>
    <property type="evidence" value="ECO:0007669"/>
    <property type="project" value="UniProtKB-KW"/>
</dbReference>
<dbReference type="PANTHER" id="PTHR10704">
    <property type="entry name" value="CARBOHYDRATE SULFOTRANSFERASE"/>
    <property type="match status" value="1"/>
</dbReference>